<dbReference type="InterPro" id="IPR045899">
    <property type="entry name" value="ATL71-like"/>
</dbReference>
<reference evidence="4 5" key="1">
    <citation type="submission" date="2023-10" db="EMBL/GenBank/DDBJ databases">
        <title>Chromosome-scale genome assembly provides insights into flower coloration mechanisms of Canna indica.</title>
        <authorList>
            <person name="Li C."/>
        </authorList>
    </citation>
    <scope>NUCLEOTIDE SEQUENCE [LARGE SCALE GENOMIC DNA]</scope>
    <source>
        <tissue evidence="4">Flower</tissue>
    </source>
</reference>
<keyword evidence="5" id="KW-1185">Reference proteome</keyword>
<dbReference type="Proteomes" id="UP001327560">
    <property type="component" value="Chromosome 5"/>
</dbReference>
<dbReference type="Gene3D" id="3.30.40.10">
    <property type="entry name" value="Zinc/RING finger domain, C3HC4 (zinc finger)"/>
    <property type="match status" value="1"/>
</dbReference>
<dbReference type="PANTHER" id="PTHR46719">
    <property type="entry name" value="TRANSCRIPTION FACTOR C2H2 FAMILY-RELATED"/>
    <property type="match status" value="1"/>
</dbReference>
<evidence type="ECO:0000259" key="3">
    <source>
        <dbReference type="PROSITE" id="PS50089"/>
    </source>
</evidence>
<dbReference type="InterPro" id="IPR013083">
    <property type="entry name" value="Znf_RING/FYVE/PHD"/>
</dbReference>
<keyword evidence="2" id="KW-1133">Transmembrane helix</keyword>
<feature type="transmembrane region" description="Helical" evidence="2">
    <location>
        <begin position="27"/>
        <end position="48"/>
    </location>
</feature>
<keyword evidence="1" id="KW-0479">Metal-binding</keyword>
<dbReference type="Pfam" id="PF13639">
    <property type="entry name" value="zf-RING_2"/>
    <property type="match status" value="1"/>
</dbReference>
<sequence>MNSTNPGTGATDGGSVSMFSTDRIGGIGYGIGVSVGVLLLITTITVTFKYCTRTSAAAAASSRPPPQQPSRLADEVLDVETGLDEATLMSYPKVFYSQEKLSGDGGGAAASCCSICLSDYKEADVLRALPECGHLFHLNCVDRWLRSHPTCPLCRTSPLPSPLPTPLVEIIPLARRA</sequence>
<keyword evidence="1" id="KW-0863">Zinc-finger</keyword>
<accession>A0AAQ3QDR6</accession>
<gene>
    <name evidence="4" type="ORF">Cni_G17684</name>
</gene>
<dbReference type="AlphaFoldDB" id="A0AAQ3QDR6"/>
<dbReference type="PROSITE" id="PS50089">
    <property type="entry name" value="ZF_RING_2"/>
    <property type="match status" value="1"/>
</dbReference>
<evidence type="ECO:0000313" key="5">
    <source>
        <dbReference type="Proteomes" id="UP001327560"/>
    </source>
</evidence>
<dbReference type="PANTHER" id="PTHR46719:SF7">
    <property type="entry name" value="RING-H2 FINGER PROTEIN ATL71-RELATED"/>
    <property type="match status" value="1"/>
</dbReference>
<proteinExistence type="predicted"/>
<keyword evidence="1" id="KW-0862">Zinc</keyword>
<dbReference type="SUPFAM" id="SSF57850">
    <property type="entry name" value="RING/U-box"/>
    <property type="match status" value="1"/>
</dbReference>
<dbReference type="SMART" id="SM00184">
    <property type="entry name" value="RING"/>
    <property type="match status" value="1"/>
</dbReference>
<feature type="domain" description="RING-type" evidence="3">
    <location>
        <begin position="113"/>
        <end position="155"/>
    </location>
</feature>
<name>A0AAQ3QDR6_9LILI</name>
<keyword evidence="2" id="KW-0472">Membrane</keyword>
<keyword evidence="2" id="KW-0812">Transmembrane</keyword>
<dbReference type="GO" id="GO:0008270">
    <property type="term" value="F:zinc ion binding"/>
    <property type="evidence" value="ECO:0007669"/>
    <property type="project" value="UniProtKB-KW"/>
</dbReference>
<evidence type="ECO:0000313" key="4">
    <source>
        <dbReference type="EMBL" id="WOL08931.1"/>
    </source>
</evidence>
<organism evidence="4 5">
    <name type="scientific">Canna indica</name>
    <name type="common">Indian-shot</name>
    <dbReference type="NCBI Taxonomy" id="4628"/>
    <lineage>
        <taxon>Eukaryota</taxon>
        <taxon>Viridiplantae</taxon>
        <taxon>Streptophyta</taxon>
        <taxon>Embryophyta</taxon>
        <taxon>Tracheophyta</taxon>
        <taxon>Spermatophyta</taxon>
        <taxon>Magnoliopsida</taxon>
        <taxon>Liliopsida</taxon>
        <taxon>Zingiberales</taxon>
        <taxon>Cannaceae</taxon>
        <taxon>Canna</taxon>
    </lineage>
</organism>
<dbReference type="CDD" id="cd16461">
    <property type="entry name" value="RING-H2_EL5-like"/>
    <property type="match status" value="1"/>
</dbReference>
<evidence type="ECO:0000256" key="1">
    <source>
        <dbReference type="PROSITE-ProRule" id="PRU00175"/>
    </source>
</evidence>
<evidence type="ECO:0000256" key="2">
    <source>
        <dbReference type="SAM" id="Phobius"/>
    </source>
</evidence>
<dbReference type="InterPro" id="IPR001841">
    <property type="entry name" value="Znf_RING"/>
</dbReference>
<dbReference type="EMBL" id="CP136894">
    <property type="protein sequence ID" value="WOL08931.1"/>
    <property type="molecule type" value="Genomic_DNA"/>
</dbReference>
<protein>
    <submittedName>
        <fullName evidence="4">RING-H2 finger protein ATL70-like</fullName>
    </submittedName>
</protein>